<gene>
    <name evidence="1" type="ORF">K8U91_01185</name>
</gene>
<dbReference type="RefSeq" id="WP_273305183.1">
    <property type="nucleotide sequence ID" value="NZ_CALUJX010000005.1"/>
</dbReference>
<name>A0A921MPC0_9BACT</name>
<dbReference type="Proteomes" id="UP000757103">
    <property type="component" value="Unassembled WGS sequence"/>
</dbReference>
<protein>
    <submittedName>
        <fullName evidence="1">Uncharacterized protein</fullName>
    </submittedName>
</protein>
<evidence type="ECO:0000313" key="1">
    <source>
        <dbReference type="EMBL" id="HJG88078.1"/>
    </source>
</evidence>
<accession>A0A921MPC0</accession>
<reference evidence="1" key="1">
    <citation type="journal article" date="2021" name="PeerJ">
        <title>Extensive microbial diversity within the chicken gut microbiome revealed by metagenomics and culture.</title>
        <authorList>
            <person name="Gilroy R."/>
            <person name="Ravi A."/>
            <person name="Getino M."/>
            <person name="Pursley I."/>
            <person name="Horton D.L."/>
            <person name="Alikhan N.F."/>
            <person name="Baker D."/>
            <person name="Gharbi K."/>
            <person name="Hall N."/>
            <person name="Watson M."/>
            <person name="Adriaenssens E.M."/>
            <person name="Foster-Nyarko E."/>
            <person name="Jarju S."/>
            <person name="Secka A."/>
            <person name="Antonio M."/>
            <person name="Oren A."/>
            <person name="Chaudhuri R.R."/>
            <person name="La Ragione R."/>
            <person name="Hildebrand F."/>
            <person name="Pallen M.J."/>
        </authorList>
    </citation>
    <scope>NUCLEOTIDE SEQUENCE</scope>
    <source>
        <strain evidence="1">CHK121-7720</strain>
    </source>
</reference>
<organism evidence="1 2">
    <name type="scientific">Barnesiella viscericola</name>
    <dbReference type="NCBI Taxonomy" id="397865"/>
    <lineage>
        <taxon>Bacteria</taxon>
        <taxon>Pseudomonadati</taxon>
        <taxon>Bacteroidota</taxon>
        <taxon>Bacteroidia</taxon>
        <taxon>Bacteroidales</taxon>
        <taxon>Barnesiellaceae</taxon>
        <taxon>Barnesiella</taxon>
    </lineage>
</organism>
<comment type="caution">
    <text evidence="1">The sequence shown here is derived from an EMBL/GenBank/DDBJ whole genome shotgun (WGS) entry which is preliminary data.</text>
</comment>
<dbReference type="AlphaFoldDB" id="A0A921MPC0"/>
<proteinExistence type="predicted"/>
<evidence type="ECO:0000313" key="2">
    <source>
        <dbReference type="Proteomes" id="UP000757103"/>
    </source>
</evidence>
<dbReference type="EMBL" id="DYUD01000007">
    <property type="protein sequence ID" value="HJG88078.1"/>
    <property type="molecule type" value="Genomic_DNA"/>
</dbReference>
<sequence length="234" mass="27333">MPYRRLPNTDKARITALEKGVAMEHACDVEHQAASYKTLNEARALLRRFKSAVEQFQYCYTAQAEANRQYQNHLKMARLYISHFIQVLNLAVVRNEVRKEHKPFYGLDPDDFTVPDLTSEKHILVWGERLIEGERERLSHGGAPIYNPTIAKVKVHYDIFKDAYYEQQNYKLNTTRSQSGLDALREEADRIILDLWNQVEAFYAALPPAARLARCRDYGIVYYYRSGEKRPEND</sequence>
<reference evidence="1" key="2">
    <citation type="submission" date="2021-09" db="EMBL/GenBank/DDBJ databases">
        <authorList>
            <person name="Gilroy R."/>
        </authorList>
    </citation>
    <scope>NUCLEOTIDE SEQUENCE</scope>
    <source>
        <strain evidence="1">CHK121-7720</strain>
    </source>
</reference>